<dbReference type="OrthoDB" id="9812555at2"/>
<dbReference type="GO" id="GO:0005829">
    <property type="term" value="C:cytosol"/>
    <property type="evidence" value="ECO:0007669"/>
    <property type="project" value="InterPro"/>
</dbReference>
<evidence type="ECO:0000313" key="14">
    <source>
        <dbReference type="Proteomes" id="UP000054874"/>
    </source>
</evidence>
<evidence type="ECO:0000256" key="9">
    <source>
        <dbReference type="ARBA" id="ARBA00023167"/>
    </source>
</evidence>
<dbReference type="Proteomes" id="UP000054874">
    <property type="component" value="Unassembled WGS sequence"/>
</dbReference>
<reference evidence="13 14" key="1">
    <citation type="submission" date="2015-11" db="EMBL/GenBank/DDBJ databases">
        <title>Butyribacter intestini gen. nov., sp. nov., a butyric acid-producing bacterium of the family Lachnospiraceae isolated from the human faeces.</title>
        <authorList>
            <person name="Zou Y."/>
            <person name="Xue W."/>
            <person name="Luo G."/>
            <person name="Lv M."/>
        </authorList>
    </citation>
    <scope>NUCLEOTIDE SEQUENCE [LARGE SCALE GENOMIC DNA]</scope>
    <source>
        <strain evidence="13 14">ACET-33324</strain>
    </source>
</reference>
<dbReference type="GO" id="GO:0071949">
    <property type="term" value="F:FAD binding"/>
    <property type="evidence" value="ECO:0007669"/>
    <property type="project" value="TreeGrafter"/>
</dbReference>
<keyword evidence="8" id="KW-0520">NAD</keyword>
<dbReference type="Pfam" id="PF02219">
    <property type="entry name" value="MTHFR"/>
    <property type="match status" value="1"/>
</dbReference>
<evidence type="ECO:0000256" key="8">
    <source>
        <dbReference type="ARBA" id="ARBA00023027"/>
    </source>
</evidence>
<dbReference type="UniPathway" id="UPA00193"/>
<protein>
    <recommendedName>
        <fullName evidence="12">Methylenetetrahydrofolate reductase</fullName>
        <ecNumber evidence="12">1.5.1.54</ecNumber>
    </recommendedName>
</protein>
<dbReference type="InterPro" id="IPR004620">
    <property type="entry name" value="MTHF_reductase_bac"/>
</dbReference>
<keyword evidence="4" id="KW-0028">Amino-acid biosynthesis</keyword>
<proteinExistence type="inferred from homology"/>
<sequence>MIKNLYQKKKPVISLEVFPPKEDTDISLIYNTLDKMKELSPDFISVTYGANGSSRHRTVEIAAYIQNTLGCEALAHLTCAALDEAVLLDYLSQLKEANVKNVLALRGDMPKDMTRAEFEGRHFRYAKNLINAIPKHPLGSIGAACYPEIHPESLDQADDIAHLKEKVDAGADFLITQLFFDNFIFYDFMEQLERAGIKVPVSAGIMPITSISQIQRIVRLSGSQVPSSLAHILAKYQDNPEDVKKAGLEFASIQIDGLIQNNAAGIHLYTMNKFETADMVFRHIRP</sequence>
<dbReference type="STRING" id="290052.ASU35_02730"/>
<organism evidence="13 14">
    <name type="scientific">Acetivibrio ethanolgignens</name>
    <dbReference type="NCBI Taxonomy" id="290052"/>
    <lineage>
        <taxon>Bacteria</taxon>
        <taxon>Bacillati</taxon>
        <taxon>Bacillota</taxon>
        <taxon>Clostridia</taxon>
        <taxon>Eubacteriales</taxon>
        <taxon>Oscillospiraceae</taxon>
        <taxon>Acetivibrio</taxon>
    </lineage>
</organism>
<dbReference type="GO" id="GO:0009086">
    <property type="term" value="P:methionine biosynthetic process"/>
    <property type="evidence" value="ECO:0007669"/>
    <property type="project" value="UniProtKB-KW"/>
</dbReference>
<evidence type="ECO:0000256" key="4">
    <source>
        <dbReference type="ARBA" id="ARBA00022605"/>
    </source>
</evidence>
<gene>
    <name evidence="13" type="ORF">ASU35_02730</name>
</gene>
<dbReference type="GO" id="GO:0106312">
    <property type="term" value="F:methylenetetrahydrofolate reductase (NADH) activity"/>
    <property type="evidence" value="ECO:0007669"/>
    <property type="project" value="UniProtKB-EC"/>
</dbReference>
<comment type="caution">
    <text evidence="13">The sequence shown here is derived from an EMBL/GenBank/DDBJ whole genome shotgun (WGS) entry which is preliminary data.</text>
</comment>
<dbReference type="NCBIfam" id="TIGR00676">
    <property type="entry name" value="fadh2"/>
    <property type="match status" value="1"/>
</dbReference>
<keyword evidence="9" id="KW-0486">Methionine biosynthesis</keyword>
<dbReference type="Gene3D" id="3.20.20.220">
    <property type="match status" value="1"/>
</dbReference>
<keyword evidence="5 12" id="KW-0285">Flavoprotein</keyword>
<dbReference type="RefSeq" id="WP_058353376.1">
    <property type="nucleotide sequence ID" value="NZ_CABMMD010000175.1"/>
</dbReference>
<evidence type="ECO:0000256" key="7">
    <source>
        <dbReference type="ARBA" id="ARBA00023002"/>
    </source>
</evidence>
<evidence type="ECO:0000256" key="10">
    <source>
        <dbReference type="ARBA" id="ARBA00034478"/>
    </source>
</evidence>
<evidence type="ECO:0000256" key="12">
    <source>
        <dbReference type="RuleBase" id="RU003862"/>
    </source>
</evidence>
<name>A0A0V8QCM5_9FIRM</name>
<dbReference type="AlphaFoldDB" id="A0A0V8QCM5"/>
<dbReference type="CDD" id="cd00537">
    <property type="entry name" value="MTHFR"/>
    <property type="match status" value="1"/>
</dbReference>
<comment type="pathway">
    <text evidence="2 12">One-carbon metabolism; tetrahydrofolate interconversion.</text>
</comment>
<keyword evidence="14" id="KW-1185">Reference proteome</keyword>
<comment type="similarity">
    <text evidence="3 12">Belongs to the methylenetetrahydrofolate reductase family.</text>
</comment>
<evidence type="ECO:0000256" key="5">
    <source>
        <dbReference type="ARBA" id="ARBA00022630"/>
    </source>
</evidence>
<keyword evidence="6 12" id="KW-0274">FAD</keyword>
<evidence type="ECO:0000256" key="2">
    <source>
        <dbReference type="ARBA" id="ARBA00004777"/>
    </source>
</evidence>
<comment type="cofactor">
    <cofactor evidence="1 12">
        <name>FAD</name>
        <dbReference type="ChEBI" id="CHEBI:57692"/>
    </cofactor>
</comment>
<accession>A0A0V8QCM5</accession>
<dbReference type="GO" id="GO:0035999">
    <property type="term" value="P:tetrahydrofolate interconversion"/>
    <property type="evidence" value="ECO:0007669"/>
    <property type="project" value="UniProtKB-UniPathway"/>
</dbReference>
<keyword evidence="7 12" id="KW-0560">Oxidoreductase</keyword>
<evidence type="ECO:0000256" key="6">
    <source>
        <dbReference type="ARBA" id="ARBA00022827"/>
    </source>
</evidence>
<dbReference type="EC" id="1.5.1.54" evidence="12"/>
<dbReference type="EMBL" id="LNAM01000175">
    <property type="protein sequence ID" value="KSV58337.1"/>
    <property type="molecule type" value="Genomic_DNA"/>
</dbReference>
<dbReference type="PANTHER" id="PTHR45754">
    <property type="entry name" value="METHYLENETETRAHYDROFOLATE REDUCTASE"/>
    <property type="match status" value="1"/>
</dbReference>
<comment type="catalytic activity">
    <reaction evidence="11">
        <text>(6S)-5-methyl-5,6,7,8-tetrahydrofolate + NAD(+) = (6R)-5,10-methylene-5,6,7,8-tetrahydrofolate + NADH + H(+)</text>
        <dbReference type="Rhea" id="RHEA:19821"/>
        <dbReference type="ChEBI" id="CHEBI:15378"/>
        <dbReference type="ChEBI" id="CHEBI:15636"/>
        <dbReference type="ChEBI" id="CHEBI:18608"/>
        <dbReference type="ChEBI" id="CHEBI:57540"/>
        <dbReference type="ChEBI" id="CHEBI:57945"/>
        <dbReference type="EC" id="1.5.1.54"/>
    </reaction>
    <physiologicalReaction direction="right-to-left" evidence="11">
        <dbReference type="Rhea" id="RHEA:19823"/>
    </physiologicalReaction>
</comment>
<comment type="pathway">
    <text evidence="10">Amino-acid biosynthesis; L-methionine biosynthesis via de novo pathway.</text>
</comment>
<evidence type="ECO:0000256" key="3">
    <source>
        <dbReference type="ARBA" id="ARBA00006743"/>
    </source>
</evidence>
<evidence type="ECO:0000313" key="13">
    <source>
        <dbReference type="EMBL" id="KSV58337.1"/>
    </source>
</evidence>
<evidence type="ECO:0000256" key="11">
    <source>
        <dbReference type="ARBA" id="ARBA00048628"/>
    </source>
</evidence>
<dbReference type="PANTHER" id="PTHR45754:SF3">
    <property type="entry name" value="METHYLENETETRAHYDROFOLATE REDUCTASE (NADPH)"/>
    <property type="match status" value="1"/>
</dbReference>
<evidence type="ECO:0000256" key="1">
    <source>
        <dbReference type="ARBA" id="ARBA00001974"/>
    </source>
</evidence>
<dbReference type="SUPFAM" id="SSF51730">
    <property type="entry name" value="FAD-linked oxidoreductase"/>
    <property type="match status" value="1"/>
</dbReference>
<dbReference type="InterPro" id="IPR029041">
    <property type="entry name" value="FAD-linked_oxidoreductase-like"/>
</dbReference>
<dbReference type="InterPro" id="IPR003171">
    <property type="entry name" value="Mehydrof_redctse-like"/>
</dbReference>